<name>A0ABU4S703_9GAMM</name>
<evidence type="ECO:0000256" key="4">
    <source>
        <dbReference type="ARBA" id="ARBA00015552"/>
    </source>
</evidence>
<proteinExistence type="inferred from homology"/>
<dbReference type="PANTHER" id="PTHR43222:SF11">
    <property type="entry name" value="PHOSPHATASE NUDJ"/>
    <property type="match status" value="1"/>
</dbReference>
<evidence type="ECO:0000256" key="3">
    <source>
        <dbReference type="ARBA" id="ARBA00011245"/>
    </source>
</evidence>
<comment type="caution">
    <text evidence="8">The sequence shown here is derived from an EMBL/GenBank/DDBJ whole genome shotgun (WGS) entry which is preliminary data.</text>
</comment>
<feature type="domain" description="Nudix hydrolase" evidence="7">
    <location>
        <begin position="2"/>
        <end position="131"/>
    </location>
</feature>
<dbReference type="RefSeq" id="WP_302724911.1">
    <property type="nucleotide sequence ID" value="NZ_JAULRU010000836.1"/>
</dbReference>
<dbReference type="CDD" id="cd03675">
    <property type="entry name" value="NUDIX_Hydrolase"/>
    <property type="match status" value="1"/>
</dbReference>
<evidence type="ECO:0000256" key="2">
    <source>
        <dbReference type="ARBA" id="ARBA00007608"/>
    </source>
</evidence>
<dbReference type="PROSITE" id="PS51462">
    <property type="entry name" value="NUDIX"/>
    <property type="match status" value="1"/>
</dbReference>
<comment type="subunit">
    <text evidence="3 6">Monomer.</text>
</comment>
<evidence type="ECO:0000256" key="1">
    <source>
        <dbReference type="ARBA" id="ARBA00001946"/>
    </source>
</evidence>
<sequence length="148" mass="16423">MGFQPHVTVATIVEQDGRFLLVRELIDGIEQLNQPAGHLEENESLEQAAARETLEETGWIVEATGVVGIDLYRAPANGVTYVRTTFIARAKRHLDDAPLDTGIIGPIWLTLEQIRERTAQLRSPMVLSVIEDYLAGRCFPLEVTRGQG</sequence>
<evidence type="ECO:0000259" key="7">
    <source>
        <dbReference type="PROSITE" id="PS51462"/>
    </source>
</evidence>
<dbReference type="Pfam" id="PF00293">
    <property type="entry name" value="NUDIX"/>
    <property type="match status" value="1"/>
</dbReference>
<evidence type="ECO:0000256" key="5">
    <source>
        <dbReference type="ARBA" id="ARBA00022801"/>
    </source>
</evidence>
<keyword evidence="6" id="KW-0460">Magnesium</keyword>
<protein>
    <recommendedName>
        <fullName evidence="4 6">Phosphatase NudJ</fullName>
        <ecNumber evidence="6">3.6.1.-</ecNumber>
    </recommendedName>
</protein>
<dbReference type="InterPro" id="IPR020084">
    <property type="entry name" value="NUDIX_hydrolase_CS"/>
</dbReference>
<comment type="similarity">
    <text evidence="2 6">Belongs to the Nudix hydrolase family. NudJ subfamily.</text>
</comment>
<keyword evidence="5 6" id="KW-0378">Hydrolase</keyword>
<dbReference type="PANTHER" id="PTHR43222">
    <property type="entry name" value="NUDIX HYDROLASE 23"/>
    <property type="match status" value="1"/>
</dbReference>
<dbReference type="SUPFAM" id="SSF55811">
    <property type="entry name" value="Nudix"/>
    <property type="match status" value="1"/>
</dbReference>
<evidence type="ECO:0000256" key="6">
    <source>
        <dbReference type="RuleBase" id="RU364043"/>
    </source>
</evidence>
<dbReference type="InterPro" id="IPR015797">
    <property type="entry name" value="NUDIX_hydrolase-like_dom_sf"/>
</dbReference>
<dbReference type="GO" id="GO:0016787">
    <property type="term" value="F:hydrolase activity"/>
    <property type="evidence" value="ECO:0007669"/>
    <property type="project" value="UniProtKB-KW"/>
</dbReference>
<dbReference type="InterPro" id="IPR033713">
    <property type="entry name" value="NudJ"/>
</dbReference>
<dbReference type="Proteomes" id="UP001273505">
    <property type="component" value="Unassembled WGS sequence"/>
</dbReference>
<dbReference type="PROSITE" id="PS00893">
    <property type="entry name" value="NUDIX_BOX"/>
    <property type="match status" value="1"/>
</dbReference>
<keyword evidence="9" id="KW-1185">Reference proteome</keyword>
<evidence type="ECO:0000313" key="9">
    <source>
        <dbReference type="Proteomes" id="UP001273505"/>
    </source>
</evidence>
<dbReference type="EMBL" id="JAXAFO010000052">
    <property type="protein sequence ID" value="MDX6851364.1"/>
    <property type="molecule type" value="Genomic_DNA"/>
</dbReference>
<dbReference type="Gene3D" id="3.90.79.10">
    <property type="entry name" value="Nucleoside Triphosphate Pyrophosphohydrolase"/>
    <property type="match status" value="1"/>
</dbReference>
<dbReference type="InterPro" id="IPR000086">
    <property type="entry name" value="NUDIX_hydrolase_dom"/>
</dbReference>
<reference evidence="8 9" key="1">
    <citation type="submission" date="2023-11" db="EMBL/GenBank/DDBJ databases">
        <title>Gilvimarinus fulvus sp. nov., isolated from the surface of Kelp.</title>
        <authorList>
            <person name="Sun Y.Y."/>
            <person name="Gong Y."/>
            <person name="Du Z.J."/>
        </authorList>
    </citation>
    <scope>NUCLEOTIDE SEQUENCE [LARGE SCALE GENOMIC DNA]</scope>
    <source>
        <strain evidence="8 9">SDUM040013</strain>
    </source>
</reference>
<organism evidence="8 9">
    <name type="scientific">Gilvimarinus gilvus</name>
    <dbReference type="NCBI Taxonomy" id="3058038"/>
    <lineage>
        <taxon>Bacteria</taxon>
        <taxon>Pseudomonadati</taxon>
        <taxon>Pseudomonadota</taxon>
        <taxon>Gammaproteobacteria</taxon>
        <taxon>Cellvibrionales</taxon>
        <taxon>Cellvibrionaceae</taxon>
        <taxon>Gilvimarinus</taxon>
    </lineage>
</organism>
<evidence type="ECO:0000313" key="8">
    <source>
        <dbReference type="EMBL" id="MDX6851364.1"/>
    </source>
</evidence>
<dbReference type="EC" id="3.6.1.-" evidence="6"/>
<gene>
    <name evidence="6" type="primary">nudJ</name>
    <name evidence="8" type="ORF">SCD92_18455</name>
</gene>
<accession>A0ABU4S703</accession>
<comment type="cofactor">
    <cofactor evidence="1 6">
        <name>Mg(2+)</name>
        <dbReference type="ChEBI" id="CHEBI:18420"/>
    </cofactor>
</comment>